<dbReference type="RefSeq" id="WP_038022403.1">
    <property type="nucleotide sequence ID" value="NZ_JPKR02000003.1"/>
</dbReference>
<dbReference type="OrthoDB" id="9801841at2"/>
<evidence type="ECO:0000313" key="1">
    <source>
        <dbReference type="EMBL" id="KGD72607.1"/>
    </source>
</evidence>
<proteinExistence type="predicted"/>
<dbReference type="InterPro" id="IPR017748">
    <property type="entry name" value="TagF"/>
</dbReference>
<dbReference type="EMBL" id="JPKR02000003">
    <property type="protein sequence ID" value="KGD72607.1"/>
    <property type="molecule type" value="Genomic_DNA"/>
</dbReference>
<name>A0A095T7H2_9GAMM</name>
<dbReference type="InterPro" id="IPR038225">
    <property type="entry name" value="TagF_sf"/>
</dbReference>
<dbReference type="Proteomes" id="UP000029577">
    <property type="component" value="Unassembled WGS sequence"/>
</dbReference>
<dbReference type="PIRSF" id="PIRSF029287">
    <property type="entry name" value="UCP029287"/>
    <property type="match status" value="1"/>
</dbReference>
<accession>A0A095T7H2</accession>
<gene>
    <name evidence="1" type="ORF">HA49_18115</name>
</gene>
<dbReference type="Gene3D" id="3.40.1730.10">
    <property type="entry name" value="pa0076 domain"/>
    <property type="match status" value="1"/>
</dbReference>
<comment type="caution">
    <text evidence="1">The sequence shown here is derived from an EMBL/GenBank/DDBJ whole genome shotgun (WGS) entry which is preliminary data.</text>
</comment>
<dbReference type="eggNOG" id="COG3913">
    <property type="taxonomic scope" value="Bacteria"/>
</dbReference>
<dbReference type="AlphaFoldDB" id="A0A095T7H2"/>
<sequence length="238" mass="27338">MSHFPAPGWYGKLPGSGDFMRRRLPPGLIDSWSRWFQNGIERMRTTEGADKGTSPQFIKAPLWNFIIPASLGVPVIQMGCLLPARDRVGRQYPVCVMQLYLLEEWHSLRLRMAGDWYYQLGKTLSMAVQNRYSGDQFDRALAGMPPIPEPDSGLRSDVLDIIGYQDVPCHLNWPQVESYFDPLQYSSFWWTNQSDGSAFYTHSHSGNFTTRLFFRLFNPPHARRGDHNGLHPPLFNQS</sequence>
<dbReference type="NCBIfam" id="TIGR03373">
    <property type="entry name" value="VI_minor_4"/>
    <property type="match status" value="1"/>
</dbReference>
<keyword evidence="2" id="KW-1185">Reference proteome</keyword>
<reference evidence="1" key="1">
    <citation type="submission" date="2014-12" db="EMBL/GenBank/DDBJ databases">
        <title>The draft genome of the Tatumella morbirosei type strain, LMG23360T isolated from pineapple rot.</title>
        <authorList>
            <person name="Smits T.H."/>
            <person name="Palmer M."/>
            <person name="Venter S.N."/>
            <person name="Duffy B."/>
            <person name="Steenkamp E.T."/>
            <person name="Chan W.Y."/>
            <person name="Coutinho T.A."/>
            <person name="Coetzee M.P."/>
            <person name="De Maayer P."/>
        </authorList>
    </citation>
    <scope>NUCLEOTIDE SEQUENCE [LARGE SCALE GENOMIC DNA]</scope>
    <source>
        <strain evidence="1">LMG 23360</strain>
    </source>
</reference>
<dbReference type="Pfam" id="PF09867">
    <property type="entry name" value="TagF_N"/>
    <property type="match status" value="1"/>
</dbReference>
<evidence type="ECO:0000313" key="2">
    <source>
        <dbReference type="Proteomes" id="UP000029577"/>
    </source>
</evidence>
<organism evidence="1 2">
    <name type="scientific">Tatumella morbirosei</name>
    <dbReference type="NCBI Taxonomy" id="642227"/>
    <lineage>
        <taxon>Bacteria</taxon>
        <taxon>Pseudomonadati</taxon>
        <taxon>Pseudomonadota</taxon>
        <taxon>Gammaproteobacteria</taxon>
        <taxon>Enterobacterales</taxon>
        <taxon>Erwiniaceae</taxon>
        <taxon>Tatumella</taxon>
    </lineage>
</organism>
<dbReference type="STRING" id="642227.HA49_18115"/>
<protein>
    <submittedName>
        <fullName evidence="1">Protein phosphatase ImpM</fullName>
    </submittedName>
</protein>